<dbReference type="HOGENOM" id="CLU_2233922_0_0_5"/>
<keyword evidence="4" id="KW-1185">Reference proteome</keyword>
<evidence type="ECO:0000313" key="3">
    <source>
        <dbReference type="EMBL" id="ABS62426.1"/>
    </source>
</evidence>
<name>A7HR93_PARL1</name>
<feature type="transmembrane region" description="Helical" evidence="2">
    <location>
        <begin position="81"/>
        <end position="103"/>
    </location>
</feature>
<dbReference type="EMBL" id="CP000774">
    <property type="protein sequence ID" value="ABS62426.1"/>
    <property type="molecule type" value="Genomic_DNA"/>
</dbReference>
<organism evidence="3 4">
    <name type="scientific">Parvibaculum lavamentivorans (strain DS-1 / DSM 13023 / NCIMB 13966)</name>
    <dbReference type="NCBI Taxonomy" id="402881"/>
    <lineage>
        <taxon>Bacteria</taxon>
        <taxon>Pseudomonadati</taxon>
        <taxon>Pseudomonadota</taxon>
        <taxon>Alphaproteobacteria</taxon>
        <taxon>Hyphomicrobiales</taxon>
        <taxon>Parvibaculaceae</taxon>
        <taxon>Parvibaculum</taxon>
    </lineage>
</organism>
<reference evidence="3 4" key="1">
    <citation type="journal article" date="2011" name="Stand. Genomic Sci.">
        <title>Complete genome sequence of Parvibaculum lavamentivorans type strain (DS-1(T)).</title>
        <authorList>
            <person name="Schleheck D."/>
            <person name="Weiss M."/>
            <person name="Pitluck S."/>
            <person name="Bruce D."/>
            <person name="Land M.L."/>
            <person name="Han S."/>
            <person name="Saunders E."/>
            <person name="Tapia R."/>
            <person name="Detter C."/>
            <person name="Brettin T."/>
            <person name="Han J."/>
            <person name="Woyke T."/>
            <person name="Goodwin L."/>
            <person name="Pennacchio L."/>
            <person name="Nolan M."/>
            <person name="Cook A.M."/>
            <person name="Kjelleberg S."/>
            <person name="Thomas T."/>
        </authorList>
    </citation>
    <scope>NUCLEOTIDE SEQUENCE [LARGE SCALE GENOMIC DNA]</scope>
    <source>
        <strain evidence="4">DS-1 / DSM 13023 / NCIMB 13966</strain>
    </source>
</reference>
<feature type="region of interest" description="Disordered" evidence="1">
    <location>
        <begin position="1"/>
        <end position="20"/>
    </location>
</feature>
<gene>
    <name evidence="3" type="ordered locus">Plav_0803</name>
</gene>
<evidence type="ECO:0000256" key="1">
    <source>
        <dbReference type="SAM" id="MobiDB-lite"/>
    </source>
</evidence>
<evidence type="ECO:0000256" key="2">
    <source>
        <dbReference type="SAM" id="Phobius"/>
    </source>
</evidence>
<protein>
    <submittedName>
        <fullName evidence="3">Uncharacterized protein</fullName>
    </submittedName>
</protein>
<dbReference type="STRING" id="402881.Plav_0803"/>
<dbReference type="AlphaFoldDB" id="A7HR93"/>
<dbReference type="KEGG" id="pla:Plav_0803"/>
<keyword evidence="2" id="KW-1133">Transmembrane helix</keyword>
<proteinExistence type="predicted"/>
<evidence type="ECO:0000313" key="4">
    <source>
        <dbReference type="Proteomes" id="UP000006377"/>
    </source>
</evidence>
<keyword evidence="2" id="KW-0812">Transmembrane</keyword>
<dbReference type="Proteomes" id="UP000006377">
    <property type="component" value="Chromosome"/>
</dbReference>
<accession>A7HR93</accession>
<sequence>MQTATRGGIPKGAMSGNGQAGLESTLVTRGLPMTTAQHLASHVAAQTRSASVGLSAQVERLWTAIAAQIHKTRTEFSPSDAFTAAGYSLLGLYATGFVAYIAVLY</sequence>
<keyword evidence="2" id="KW-0472">Membrane</keyword>